<dbReference type="PANTHER" id="PTHR10728:SF40">
    <property type="entry name" value="PATATIN FAMILY PROTEIN"/>
    <property type="match status" value="1"/>
</dbReference>
<feature type="compositionally biased region" description="Polar residues" evidence="8">
    <location>
        <begin position="1239"/>
        <end position="1256"/>
    </location>
</feature>
<sequence>MEDEQTILLTPTQKKSDILQSDLAILDLRHETRPTHTRGQSSEAAHNINIRRSVPVFRNSKSFSTLTTNLCADSKLAPTSSPVKYSEYCSSTEEINNLNSLVGLNNAGVTKVKSVSRDLNSKRDLDSSLLSDFGTKQVESPQMGILLPTDSPFLKKTESPNVFRFEDEVCAMDSVESLQATEQQFTDDPFVSSGFTYTQEDSNGFTCTVSQAEPFSESKNIVGKDQSELNLKTQPDVLSHKDVCDPSAESKMMSAQASTLGDAHIQRPLPFASYTDGRPLYTRQLSKRKSDTLETCAPLETDHVALLDGNFERQEEDEDDDEDDDDYHSCGRLSSSCTPTLPKSRRLEDFDPYQIFQVQHSACLILTVRVIRGRNITVGVFRDYFDTPDPYINLVMKNSPDGKKCTSIKENCVNPEWNETFTFFLNFTHSNVLEISLMESNYVLYDINVGTEKFDIRRIRVMEQPQYETITFNGVSEVDMEFKLEFDQNPTLRYSLCLSDAEKQFLAQRKEQVLKGVKKLFGDSDLPISANEVPTIAVIGSGGGFRAMTGYSGVFKALVESGVLDCSTYACGLSGSSWLLSTLYSHPKWPNIDMNEFLEELKNSIDKSLFRFFNASTIFNYAKYMVQKRREGQPVSFTDIFGRMVGETLLNGRMECTLSDQREKIKGGNIPMPLYTCVHVKKDVPAKSFQEWVEFSPYEIGMPKYGTFMDSELFGSKFFMGKLVKKYDEQPLHFLQGIWGSAFCVLFRRLLEDNRRMDPAEMMRLEMDKQQKKDEHELDQTEMIRLEMGKELEEEGEDSSSDPSEDEEDEEDEDSSGSSDSSSFDTGENQNVPQSSGNSGLENVFFPSNGNVSMKDVDQDSAYNGESEEDDMPQAAREVKVELKPPQVEKENLQGSTSLTSSLRKSSFDPNAPKQEVCSKKSVNWGELPTRENTNIHEKRQAYTRAGSSFKKSKGASKSYWKKLMQGIFESNSWEFLTTRRGRAAVIHNFMRGLNLQQTYPLSPFTPLEERVKEGDVFDGIFEMHPTNIKHIYMVDAGLTFNSPYPLVLRPQRQIDIILSFDFSARATDNTPPFKELKLAEQWAKLNRLPFPPIDTSVFDREGMKELYIFRHPNDPHCPIVFHFVLINKTFKNYKAPGIPRETKEEFDFANFDVFDDPKAPFSTFNFTYTHENFERMSQLMEFNTLLHIEEIKQAMRDVIKIKREGPSRRVINSEDIKFLRLKSVQEMRKLKKFISRMEGSSKNSNSTPSPQFYTPQPHLNSINPFFGIAKASGSENMLESTLSTDYSGHKHQSISPRNSYHTVNFDETDSCPEELSHRRNYLLSSSSCESESIFGTPPQNSDHLQKFIPGSAFHKDVNNDSGLSSPPPQHEVFAATEIPLMGNSPKLPSPELTASQVMGPKNTHLNRLNFIAEDSGVSSSSIHTSPIDFPLQTKASKDSPPNPFFAHMRSCTSLLSSSSSSSSCDTLKRTKGKSRSHCSSDSLSRPVAVKNSTSPLVQPPVGFSPQVSVDVFTIAPEAFKADGTPVTDTKEAKMYYESAKAKRKLLRRQSTISSLNSISLDEICHLDKGHGDEICPLDKGHGDEMEESAHPDQSKGNKTTDDSVEMSAVHMPQDLQNFDDIKDLSVFSGTIE</sequence>
<dbReference type="InterPro" id="IPR016035">
    <property type="entry name" value="Acyl_Trfase/lysoPLipase"/>
</dbReference>
<dbReference type="OrthoDB" id="419768at2759"/>
<dbReference type="KEGG" id="bgt:106056382"/>
<dbReference type="GO" id="GO:0046475">
    <property type="term" value="P:glycerophospholipid catabolic process"/>
    <property type="evidence" value="ECO:0007669"/>
    <property type="project" value="TreeGrafter"/>
</dbReference>
<evidence type="ECO:0000256" key="6">
    <source>
        <dbReference type="PROSITE-ProRule" id="PRU00555"/>
    </source>
</evidence>
<protein>
    <recommendedName>
        <fullName evidence="2 7">Phospholipase A2</fullName>
        <ecNumber evidence="2 7">3.1.1.4</ecNumber>
    </recommendedName>
</protein>
<evidence type="ECO:0000256" key="7">
    <source>
        <dbReference type="RuleBase" id="RU362102"/>
    </source>
</evidence>
<name>A0A2C9JI58_BIOGL</name>
<dbReference type="InterPro" id="IPR002642">
    <property type="entry name" value="LysoPLipase_cat_dom"/>
</dbReference>
<organism evidence="11 12">
    <name type="scientific">Biomphalaria glabrata</name>
    <name type="common">Bloodfluke planorb</name>
    <name type="synonym">Freshwater snail</name>
    <dbReference type="NCBI Taxonomy" id="6526"/>
    <lineage>
        <taxon>Eukaryota</taxon>
        <taxon>Metazoa</taxon>
        <taxon>Spiralia</taxon>
        <taxon>Lophotrochozoa</taxon>
        <taxon>Mollusca</taxon>
        <taxon>Gastropoda</taxon>
        <taxon>Heterobranchia</taxon>
        <taxon>Euthyneura</taxon>
        <taxon>Panpulmonata</taxon>
        <taxon>Hygrophila</taxon>
        <taxon>Lymnaeoidea</taxon>
        <taxon>Planorbidae</taxon>
        <taxon>Biomphalaria</taxon>
    </lineage>
</organism>
<evidence type="ECO:0000256" key="3">
    <source>
        <dbReference type="ARBA" id="ARBA00022490"/>
    </source>
</evidence>
<keyword evidence="7" id="KW-0479">Metal-binding</keyword>
<feature type="compositionally biased region" description="Acidic residues" evidence="8">
    <location>
        <begin position="792"/>
        <end position="815"/>
    </location>
</feature>
<dbReference type="GO" id="GO:0005509">
    <property type="term" value="F:calcium ion binding"/>
    <property type="evidence" value="ECO:0007669"/>
    <property type="project" value="TreeGrafter"/>
</dbReference>
<evidence type="ECO:0000313" key="11">
    <source>
        <dbReference type="EnsemblMetazoa" id="BGLB002823-PB"/>
    </source>
</evidence>
<dbReference type="VEuPathDB" id="VectorBase:BGLAX_026692"/>
<dbReference type="EC" id="3.1.1.4" evidence="2 7"/>
<dbReference type="Gene3D" id="2.60.40.150">
    <property type="entry name" value="C2 domain"/>
    <property type="match status" value="1"/>
</dbReference>
<dbReference type="RefSeq" id="XP_013068546.2">
    <property type="nucleotide sequence ID" value="XM_013213092.2"/>
</dbReference>
<evidence type="ECO:0000256" key="8">
    <source>
        <dbReference type="SAM" id="MobiDB-lite"/>
    </source>
</evidence>
<feature type="compositionally biased region" description="Polar residues" evidence="8">
    <location>
        <begin position="824"/>
        <end position="852"/>
    </location>
</feature>
<proteinExistence type="predicted"/>
<feature type="compositionally biased region" description="Low complexity" evidence="8">
    <location>
        <begin position="1455"/>
        <end position="1464"/>
    </location>
</feature>
<dbReference type="GO" id="GO:0005829">
    <property type="term" value="C:cytosol"/>
    <property type="evidence" value="ECO:0007669"/>
    <property type="project" value="TreeGrafter"/>
</dbReference>
<dbReference type="InterPro" id="IPR000008">
    <property type="entry name" value="C2_dom"/>
</dbReference>
<dbReference type="Pfam" id="PF01735">
    <property type="entry name" value="PLA2_B"/>
    <property type="match status" value="2"/>
</dbReference>
<dbReference type="SUPFAM" id="SSF49562">
    <property type="entry name" value="C2 domain (Calcium/lipid-binding domain, CaLB)"/>
    <property type="match status" value="1"/>
</dbReference>
<feature type="region of interest" description="Disordered" evidence="8">
    <location>
        <begin position="1579"/>
        <end position="1605"/>
    </location>
</feature>
<reference evidence="11" key="1">
    <citation type="submission" date="2020-05" db="UniProtKB">
        <authorList>
            <consortium name="EnsemblMetazoa"/>
        </authorList>
    </citation>
    <scope>IDENTIFICATION</scope>
    <source>
        <strain evidence="11">BB02</strain>
    </source>
</reference>
<feature type="domain" description="PLA2c" evidence="10">
    <location>
        <begin position="484"/>
        <end position="1230"/>
    </location>
</feature>
<feature type="compositionally biased region" description="Basic and acidic residues" evidence="8">
    <location>
        <begin position="1579"/>
        <end position="1602"/>
    </location>
</feature>
<evidence type="ECO:0000259" key="10">
    <source>
        <dbReference type="PROSITE" id="PS51210"/>
    </source>
</evidence>
<evidence type="ECO:0000313" key="12">
    <source>
        <dbReference type="Proteomes" id="UP000076420"/>
    </source>
</evidence>
<keyword evidence="7" id="KW-0106">Calcium</keyword>
<evidence type="ECO:0000259" key="9">
    <source>
        <dbReference type="PROSITE" id="PS50004"/>
    </source>
</evidence>
<dbReference type="VEuPathDB" id="VectorBase:BGLB002823"/>
<dbReference type="STRING" id="6526.A0A2C9JI58"/>
<keyword evidence="6 7" id="KW-0442">Lipid degradation</keyword>
<dbReference type="PROSITE" id="PS51210">
    <property type="entry name" value="PLA2C"/>
    <property type="match status" value="1"/>
</dbReference>
<feature type="domain" description="C2" evidence="9">
    <location>
        <begin position="346"/>
        <end position="470"/>
    </location>
</feature>
<dbReference type="GO" id="GO:0047498">
    <property type="term" value="F:calcium-dependent phospholipase A2 activity"/>
    <property type="evidence" value="ECO:0007669"/>
    <property type="project" value="TreeGrafter"/>
</dbReference>
<feature type="region of interest" description="Disordered" evidence="8">
    <location>
        <begin position="790"/>
        <end position="919"/>
    </location>
</feature>
<evidence type="ECO:0000256" key="2">
    <source>
        <dbReference type="ARBA" id="ARBA00013278"/>
    </source>
</evidence>
<accession>A0A2C9JI58</accession>
<dbReference type="Proteomes" id="UP000076420">
    <property type="component" value="Unassembled WGS sequence"/>
</dbReference>
<keyword evidence="4 6" id="KW-0378">Hydrolase</keyword>
<evidence type="ECO:0000256" key="4">
    <source>
        <dbReference type="ARBA" id="ARBA00022801"/>
    </source>
</evidence>
<dbReference type="EnsemblMetazoa" id="BGLB002823-RB">
    <property type="protein sequence ID" value="BGLB002823-PB"/>
    <property type="gene ID" value="BGLB002823"/>
</dbReference>
<evidence type="ECO:0000256" key="1">
    <source>
        <dbReference type="ARBA" id="ARBA00004496"/>
    </source>
</evidence>
<dbReference type="GO" id="GO:0005544">
    <property type="term" value="F:calcium-dependent phospholipid binding"/>
    <property type="evidence" value="ECO:0007669"/>
    <property type="project" value="TreeGrafter"/>
</dbReference>
<comment type="domain">
    <text evidence="7">The N-terminal C2 domain associates with lipid membranes upon calcium binding.</text>
</comment>
<dbReference type="PANTHER" id="PTHR10728">
    <property type="entry name" value="CYTOSOLIC PHOSPHOLIPASE A2"/>
    <property type="match status" value="1"/>
</dbReference>
<dbReference type="SMART" id="SM00239">
    <property type="entry name" value="C2"/>
    <property type="match status" value="1"/>
</dbReference>
<keyword evidence="3 7" id="KW-0963">Cytoplasm</keyword>
<feature type="compositionally biased region" description="Low complexity" evidence="8">
    <location>
        <begin position="896"/>
        <end position="905"/>
    </location>
</feature>
<evidence type="ECO:0000256" key="5">
    <source>
        <dbReference type="ARBA" id="ARBA00023098"/>
    </source>
</evidence>
<feature type="region of interest" description="Disordered" evidence="8">
    <location>
        <begin position="1236"/>
        <end position="1256"/>
    </location>
</feature>
<dbReference type="Gene3D" id="3.40.1090.10">
    <property type="entry name" value="Cytosolic phospholipase A2 catalytic domain"/>
    <property type="match status" value="2"/>
</dbReference>
<dbReference type="InterPro" id="IPR035892">
    <property type="entry name" value="C2_domain_sf"/>
</dbReference>
<dbReference type="SUPFAM" id="SSF52151">
    <property type="entry name" value="FabD/lysophospholipase-like"/>
    <property type="match status" value="2"/>
</dbReference>
<comment type="subcellular location">
    <subcellularLocation>
        <location evidence="1">Cytoplasm</location>
    </subcellularLocation>
</comment>
<comment type="catalytic activity">
    <reaction evidence="7">
        <text>a 1,2-diacyl-sn-glycero-3-phosphocholine + H2O = a 1-acyl-sn-glycero-3-phosphocholine + a fatty acid + H(+)</text>
        <dbReference type="Rhea" id="RHEA:15801"/>
        <dbReference type="ChEBI" id="CHEBI:15377"/>
        <dbReference type="ChEBI" id="CHEBI:15378"/>
        <dbReference type="ChEBI" id="CHEBI:28868"/>
        <dbReference type="ChEBI" id="CHEBI:57643"/>
        <dbReference type="ChEBI" id="CHEBI:58168"/>
        <dbReference type="EC" id="3.1.1.4"/>
    </reaction>
</comment>
<keyword evidence="5 6" id="KW-0443">Lipid metabolism</keyword>
<dbReference type="Pfam" id="PF00168">
    <property type="entry name" value="C2"/>
    <property type="match status" value="1"/>
</dbReference>
<gene>
    <name evidence="11" type="primary">106056382</name>
</gene>
<dbReference type="PROSITE" id="PS50004">
    <property type="entry name" value="C2"/>
    <property type="match status" value="1"/>
</dbReference>
<feature type="region of interest" description="Disordered" evidence="8">
    <location>
        <begin position="1455"/>
        <end position="1499"/>
    </location>
</feature>
<feature type="compositionally biased region" description="Basic and acidic residues" evidence="8">
    <location>
        <begin position="877"/>
        <end position="892"/>
    </location>
</feature>
<dbReference type="SMART" id="SM00022">
    <property type="entry name" value="PLAc"/>
    <property type="match status" value="1"/>
</dbReference>